<keyword evidence="3 5" id="KW-0807">Transducer</keyword>
<feature type="coiled-coil region" evidence="6">
    <location>
        <begin position="680"/>
        <end position="711"/>
    </location>
</feature>
<dbReference type="AlphaFoldDB" id="A0A1E7Z832"/>
<dbReference type="Pfam" id="PF08447">
    <property type="entry name" value="PAS_3"/>
    <property type="match status" value="2"/>
</dbReference>
<gene>
    <name evidence="12" type="ORF">BFC18_16225</name>
</gene>
<dbReference type="SMART" id="SM00091">
    <property type="entry name" value="PAS"/>
    <property type="match status" value="3"/>
</dbReference>
<dbReference type="InterPro" id="IPR000014">
    <property type="entry name" value="PAS"/>
</dbReference>
<name>A0A1E7Z832_9ALTE</name>
<evidence type="ECO:0000259" key="10">
    <source>
        <dbReference type="PROSITE" id="PS50113"/>
    </source>
</evidence>
<dbReference type="InterPro" id="IPR001610">
    <property type="entry name" value="PAC"/>
</dbReference>
<dbReference type="Pfam" id="PF00015">
    <property type="entry name" value="MCPsignal"/>
    <property type="match status" value="1"/>
</dbReference>
<dbReference type="OrthoDB" id="9765776at2"/>
<dbReference type="GO" id="GO:0004888">
    <property type="term" value="F:transmembrane signaling receptor activity"/>
    <property type="evidence" value="ECO:0007669"/>
    <property type="project" value="InterPro"/>
</dbReference>
<dbReference type="SMART" id="SM00086">
    <property type="entry name" value="PAC"/>
    <property type="match status" value="2"/>
</dbReference>
<dbReference type="FunFam" id="1.10.287.950:FF:000001">
    <property type="entry name" value="Methyl-accepting chemotaxis sensory transducer"/>
    <property type="match status" value="1"/>
</dbReference>
<dbReference type="SMART" id="SM00304">
    <property type="entry name" value="HAMP"/>
    <property type="match status" value="2"/>
</dbReference>
<dbReference type="SUPFAM" id="SSF55785">
    <property type="entry name" value="PYP-like sensor domain (PAS domain)"/>
    <property type="match status" value="2"/>
</dbReference>
<dbReference type="EMBL" id="MDHN01000037">
    <property type="protein sequence ID" value="OFC69622.1"/>
    <property type="molecule type" value="Genomic_DNA"/>
</dbReference>
<feature type="domain" description="PAC" evidence="10">
    <location>
        <begin position="331"/>
        <end position="383"/>
    </location>
</feature>
<dbReference type="GO" id="GO:0006935">
    <property type="term" value="P:chemotaxis"/>
    <property type="evidence" value="ECO:0007669"/>
    <property type="project" value="InterPro"/>
</dbReference>
<evidence type="ECO:0000256" key="7">
    <source>
        <dbReference type="SAM" id="MobiDB-lite"/>
    </source>
</evidence>
<comment type="similarity">
    <text evidence="4">Belongs to the methyl-accepting chemotaxis (MCP) protein family.</text>
</comment>
<dbReference type="PROSITE" id="PS50111">
    <property type="entry name" value="CHEMOTAXIS_TRANSDUC_2"/>
    <property type="match status" value="1"/>
</dbReference>
<dbReference type="GO" id="GO:0005886">
    <property type="term" value="C:plasma membrane"/>
    <property type="evidence" value="ECO:0007669"/>
    <property type="project" value="TreeGrafter"/>
</dbReference>
<dbReference type="STRING" id="1656094.BFC18_16225"/>
<organism evidence="12 13">
    <name type="scientific">Alteromonas confluentis</name>
    <dbReference type="NCBI Taxonomy" id="1656094"/>
    <lineage>
        <taxon>Bacteria</taxon>
        <taxon>Pseudomonadati</taxon>
        <taxon>Pseudomonadota</taxon>
        <taxon>Gammaproteobacteria</taxon>
        <taxon>Alteromonadales</taxon>
        <taxon>Alteromonadaceae</taxon>
        <taxon>Alteromonas/Salinimonas group</taxon>
        <taxon>Alteromonas</taxon>
    </lineage>
</organism>
<proteinExistence type="inferred from homology"/>
<accession>A0A1E7Z832</accession>
<keyword evidence="2" id="KW-0488">Methylation</keyword>
<feature type="domain" description="PAS" evidence="9">
    <location>
        <begin position="272"/>
        <end position="302"/>
    </location>
</feature>
<comment type="caution">
    <text evidence="12">The sequence shown here is derived from an EMBL/GenBank/DDBJ whole genome shotgun (WGS) entry which is preliminary data.</text>
</comment>
<dbReference type="InterPro" id="IPR004090">
    <property type="entry name" value="Chemotax_Me-accpt_rcpt"/>
</dbReference>
<evidence type="ECO:0000259" key="9">
    <source>
        <dbReference type="PROSITE" id="PS50112"/>
    </source>
</evidence>
<dbReference type="Gene3D" id="1.10.287.950">
    <property type="entry name" value="Methyl-accepting chemotaxis protein"/>
    <property type="match status" value="1"/>
</dbReference>
<dbReference type="PANTHER" id="PTHR43531:SF14">
    <property type="entry name" value="METHYL-ACCEPTING CHEMOTAXIS PROTEIN I-RELATED"/>
    <property type="match status" value="1"/>
</dbReference>
<dbReference type="InterPro" id="IPR003660">
    <property type="entry name" value="HAMP_dom"/>
</dbReference>
<dbReference type="CDD" id="cd00130">
    <property type="entry name" value="PAS"/>
    <property type="match status" value="2"/>
</dbReference>
<feature type="domain" description="HAMP" evidence="11">
    <location>
        <begin position="416"/>
        <end position="468"/>
    </location>
</feature>
<dbReference type="InterPro" id="IPR035965">
    <property type="entry name" value="PAS-like_dom_sf"/>
</dbReference>
<dbReference type="Gene3D" id="3.30.450.20">
    <property type="entry name" value="PAS domain"/>
    <property type="match status" value="3"/>
</dbReference>
<reference evidence="12 13" key="1">
    <citation type="submission" date="2016-08" db="EMBL/GenBank/DDBJ databases">
        <authorList>
            <person name="Seilhamer J.J."/>
        </authorList>
    </citation>
    <scope>NUCLEOTIDE SEQUENCE [LARGE SCALE GENOMIC DNA]</scope>
    <source>
        <strain evidence="12 13">KCTC 42603</strain>
    </source>
</reference>
<dbReference type="InterPro" id="IPR004089">
    <property type="entry name" value="MCPsignal_dom"/>
</dbReference>
<evidence type="ECO:0000259" key="8">
    <source>
        <dbReference type="PROSITE" id="PS50111"/>
    </source>
</evidence>
<dbReference type="CDD" id="cd06225">
    <property type="entry name" value="HAMP"/>
    <property type="match status" value="1"/>
</dbReference>
<comment type="subcellular location">
    <subcellularLocation>
        <location evidence="1">Membrane</location>
    </subcellularLocation>
</comment>
<dbReference type="PROSITE" id="PS50112">
    <property type="entry name" value="PAS"/>
    <property type="match status" value="1"/>
</dbReference>
<evidence type="ECO:0000256" key="6">
    <source>
        <dbReference type="SAM" id="Coils"/>
    </source>
</evidence>
<dbReference type="NCBIfam" id="TIGR00229">
    <property type="entry name" value="sensory_box"/>
    <property type="match status" value="2"/>
</dbReference>
<keyword evidence="13" id="KW-1185">Reference proteome</keyword>
<sequence length="762" mass="81953">MGVFKWLSGEDNAVIGSLESMQTLDASTSSLLILDSQMNIVVANRASKSLLASIESDIRAKNGGFSAAMVVGSNISALGIQASAVQQAANASPEGGVTALPLPSRSVKLKVTPLKNIRGEATAYSVELIDNEADQLTKALTDSLNRVQAVIQFEPDGTIITANENFCGAVGYELEEIQGQHHRMFCLPAYVSSAEYKDFWRNLAKGQVFAGEFCRIRKDGSEIWINASYNPIYDENGKVIRVVKFATDITDEKVKNAFWGGQIEAINRAQAVIEFNLDGTIIHANDNFCGAMGYSLEEIQGKHHSMFVDAEYRKSPEYQSFWDQLKKGIYFSDEFRRINKAGDDVWIQASYNPILDQNGEPYRVVKYAVDITARVEAVQAIRATMRKLVVGDLDTPPLNLDGDFAELGNSINQFVSDIKAIISRISDVMSAMSAGDLTQRITENYEGEFAVLGDAINSFSEEISGTIRSINDAVDTINTASSEIATGNADLSSRTEQQASSLEETASAMEELTGTVRLNAENAEQANMLASQASKVANEGGDLIRQVVTTMGEINASAQEISDIIGVIDGIAFQTNILALNAAVEAARAGEQGRGFAVVASEVRTLAQRSAEAAKEIKELISDSVSKVNGGNQLVNKSGDTMAEVVTAIQRVNDIMSEISAASSEQATSIEEVGKAVNSMDEMTQQNAALVEEAAAAADSLQQQAIGLSERVAMFKLDGGSMLAPPPKRSSNVTSKPAMRVAANTGRALKPSTPSENEWESF</sequence>
<evidence type="ECO:0000256" key="2">
    <source>
        <dbReference type="ARBA" id="ARBA00022481"/>
    </source>
</evidence>
<keyword evidence="6" id="KW-0175">Coiled coil</keyword>
<evidence type="ECO:0000259" key="11">
    <source>
        <dbReference type="PROSITE" id="PS50885"/>
    </source>
</evidence>
<evidence type="ECO:0000256" key="4">
    <source>
        <dbReference type="ARBA" id="ARBA00029447"/>
    </source>
</evidence>
<dbReference type="InterPro" id="IPR013655">
    <property type="entry name" value="PAS_fold_3"/>
</dbReference>
<dbReference type="SUPFAM" id="SSF58104">
    <property type="entry name" value="Methyl-accepting chemotaxis protein (MCP) signaling domain"/>
    <property type="match status" value="1"/>
</dbReference>
<feature type="domain" description="PAC" evidence="10">
    <location>
        <begin position="209"/>
        <end position="261"/>
    </location>
</feature>
<dbReference type="PROSITE" id="PS50113">
    <property type="entry name" value="PAC"/>
    <property type="match status" value="2"/>
</dbReference>
<feature type="domain" description="Methyl-accepting transducer" evidence="8">
    <location>
        <begin position="473"/>
        <end position="702"/>
    </location>
</feature>
<dbReference type="PANTHER" id="PTHR43531">
    <property type="entry name" value="PROTEIN ICFG"/>
    <property type="match status" value="1"/>
</dbReference>
<evidence type="ECO:0000256" key="5">
    <source>
        <dbReference type="PROSITE-ProRule" id="PRU00284"/>
    </source>
</evidence>
<dbReference type="PROSITE" id="PS50885">
    <property type="entry name" value="HAMP"/>
    <property type="match status" value="1"/>
</dbReference>
<evidence type="ECO:0000256" key="1">
    <source>
        <dbReference type="ARBA" id="ARBA00004370"/>
    </source>
</evidence>
<feature type="region of interest" description="Disordered" evidence="7">
    <location>
        <begin position="719"/>
        <end position="740"/>
    </location>
</feature>
<dbReference type="SMART" id="SM00283">
    <property type="entry name" value="MA"/>
    <property type="match status" value="1"/>
</dbReference>
<protein>
    <submittedName>
        <fullName evidence="12">Chemotaxis protein</fullName>
    </submittedName>
</protein>
<evidence type="ECO:0000313" key="12">
    <source>
        <dbReference type="EMBL" id="OFC69622.1"/>
    </source>
</evidence>
<dbReference type="PRINTS" id="PR00260">
    <property type="entry name" value="CHEMTRNSDUCR"/>
</dbReference>
<dbReference type="InterPro" id="IPR051310">
    <property type="entry name" value="MCP_chemotaxis"/>
</dbReference>
<dbReference type="GO" id="GO:0007165">
    <property type="term" value="P:signal transduction"/>
    <property type="evidence" value="ECO:0007669"/>
    <property type="project" value="UniProtKB-KW"/>
</dbReference>
<dbReference type="CDD" id="cd11386">
    <property type="entry name" value="MCP_signal"/>
    <property type="match status" value="1"/>
</dbReference>
<evidence type="ECO:0000313" key="13">
    <source>
        <dbReference type="Proteomes" id="UP000175691"/>
    </source>
</evidence>
<dbReference type="Proteomes" id="UP000175691">
    <property type="component" value="Unassembled WGS sequence"/>
</dbReference>
<evidence type="ECO:0000256" key="3">
    <source>
        <dbReference type="ARBA" id="ARBA00023224"/>
    </source>
</evidence>
<dbReference type="InterPro" id="IPR000700">
    <property type="entry name" value="PAS-assoc_C"/>
</dbReference>
<dbReference type="RefSeq" id="WP_070126421.1">
    <property type="nucleotide sequence ID" value="NZ_MDHN01000037.1"/>
</dbReference>
<dbReference type="Pfam" id="PF18947">
    <property type="entry name" value="HAMP_2"/>
    <property type="match status" value="1"/>
</dbReference>